<sequence length="130" mass="15247">MEGVPLPYVKRRQYWTLLVWIIIGLFVFPLTPPISQHFPADVEILVESNTNQVLTHQEPVPSLEMIRAHKNLIHWHDDYHREYFITVFVVFILFILSKVREQLKGALLAFLKFTSLYVGIIHSSYQASIK</sequence>
<keyword evidence="1" id="KW-1133">Transmembrane helix</keyword>
<protein>
    <submittedName>
        <fullName evidence="2">Uncharacterized protein</fullName>
    </submittedName>
</protein>
<evidence type="ECO:0000256" key="1">
    <source>
        <dbReference type="SAM" id="Phobius"/>
    </source>
</evidence>
<accession>A0A6G3ZX02</accession>
<comment type="caution">
    <text evidence="2">The sequence shown here is derived from an EMBL/GenBank/DDBJ whole genome shotgun (WGS) entry which is preliminary data.</text>
</comment>
<reference evidence="2" key="1">
    <citation type="submission" date="2020-02" db="EMBL/GenBank/DDBJ databases">
        <authorList>
            <person name="Shen X.-R."/>
            <person name="Zhang Y.-X."/>
        </authorList>
    </citation>
    <scope>NUCLEOTIDE SEQUENCE</scope>
    <source>
        <strain evidence="2">SYP-B3998</strain>
    </source>
</reference>
<name>A0A6G3ZX02_9BACL</name>
<feature type="transmembrane region" description="Helical" evidence="1">
    <location>
        <begin position="106"/>
        <end position="125"/>
    </location>
</feature>
<proteinExistence type="predicted"/>
<dbReference type="RefSeq" id="WP_163946076.1">
    <property type="nucleotide sequence ID" value="NZ_JAAIKC010000003.1"/>
</dbReference>
<dbReference type="AlphaFoldDB" id="A0A6G3ZX02"/>
<feature type="transmembrane region" description="Helical" evidence="1">
    <location>
        <begin position="83"/>
        <end position="99"/>
    </location>
</feature>
<evidence type="ECO:0000313" key="2">
    <source>
        <dbReference type="EMBL" id="NEW06662.1"/>
    </source>
</evidence>
<gene>
    <name evidence="2" type="ORF">GK047_11615</name>
</gene>
<keyword evidence="1" id="KW-0472">Membrane</keyword>
<dbReference type="EMBL" id="JAAIKC010000003">
    <property type="protein sequence ID" value="NEW06662.1"/>
    <property type="molecule type" value="Genomic_DNA"/>
</dbReference>
<organism evidence="2">
    <name type="scientific">Paenibacillus sp. SYP-B3998</name>
    <dbReference type="NCBI Taxonomy" id="2678564"/>
    <lineage>
        <taxon>Bacteria</taxon>
        <taxon>Bacillati</taxon>
        <taxon>Bacillota</taxon>
        <taxon>Bacilli</taxon>
        <taxon>Bacillales</taxon>
        <taxon>Paenibacillaceae</taxon>
        <taxon>Paenibacillus</taxon>
    </lineage>
</organism>
<feature type="transmembrane region" description="Helical" evidence="1">
    <location>
        <begin position="12"/>
        <end position="31"/>
    </location>
</feature>
<keyword evidence="1" id="KW-0812">Transmembrane</keyword>